<protein>
    <submittedName>
        <fullName evidence="1">8861_t:CDS:1</fullName>
    </submittedName>
</protein>
<dbReference type="AlphaFoldDB" id="A0A9N9FYM6"/>
<sequence length="103" mass="12312">MSINVQDDENNELQDHAIFLFSIIPSQALLGNKHTQLDLLYLEFIAKIRFFYISNIEKELQIYSKDIIKNELKEKFDQLTSIQQIEILENKNIIIYNKYYLLI</sequence>
<accession>A0A9N9FYM6</accession>
<reference evidence="1" key="1">
    <citation type="submission" date="2021-06" db="EMBL/GenBank/DDBJ databases">
        <authorList>
            <person name="Kallberg Y."/>
            <person name="Tangrot J."/>
            <person name="Rosling A."/>
        </authorList>
    </citation>
    <scope>NUCLEOTIDE SEQUENCE</scope>
    <source>
        <strain evidence="1">FL966</strain>
    </source>
</reference>
<organism evidence="1 2">
    <name type="scientific">Cetraspora pellucida</name>
    <dbReference type="NCBI Taxonomy" id="1433469"/>
    <lineage>
        <taxon>Eukaryota</taxon>
        <taxon>Fungi</taxon>
        <taxon>Fungi incertae sedis</taxon>
        <taxon>Mucoromycota</taxon>
        <taxon>Glomeromycotina</taxon>
        <taxon>Glomeromycetes</taxon>
        <taxon>Diversisporales</taxon>
        <taxon>Gigasporaceae</taxon>
        <taxon>Cetraspora</taxon>
    </lineage>
</organism>
<proteinExistence type="predicted"/>
<dbReference type="EMBL" id="CAJVQA010003110">
    <property type="protein sequence ID" value="CAG8566611.1"/>
    <property type="molecule type" value="Genomic_DNA"/>
</dbReference>
<dbReference type="Proteomes" id="UP000789759">
    <property type="component" value="Unassembled WGS sequence"/>
</dbReference>
<dbReference type="OrthoDB" id="2436897at2759"/>
<name>A0A9N9FYM6_9GLOM</name>
<gene>
    <name evidence="1" type="ORF">CPELLU_LOCUS5458</name>
</gene>
<comment type="caution">
    <text evidence="1">The sequence shown here is derived from an EMBL/GenBank/DDBJ whole genome shotgun (WGS) entry which is preliminary data.</text>
</comment>
<evidence type="ECO:0000313" key="2">
    <source>
        <dbReference type="Proteomes" id="UP000789759"/>
    </source>
</evidence>
<evidence type="ECO:0000313" key="1">
    <source>
        <dbReference type="EMBL" id="CAG8566611.1"/>
    </source>
</evidence>
<keyword evidence="2" id="KW-1185">Reference proteome</keyword>